<accession>A0A2T4D8C7</accession>
<dbReference type="PANTHER" id="PTHR42724:SF1">
    <property type="entry name" value="TETRAACYLDISACCHARIDE 4'-KINASE, MITOCHONDRIAL-RELATED"/>
    <property type="match status" value="1"/>
</dbReference>
<comment type="caution">
    <text evidence="14">The sequence shown here is derived from an EMBL/GenBank/DDBJ whole genome shotgun (WGS) entry which is preliminary data.</text>
</comment>
<dbReference type="EMBL" id="PYVF01000006">
    <property type="protein sequence ID" value="PTB90008.1"/>
    <property type="molecule type" value="Genomic_DNA"/>
</dbReference>
<keyword evidence="7 13" id="KW-0808">Transferase</keyword>
<dbReference type="GO" id="GO:0009029">
    <property type="term" value="F:lipid-A 4'-kinase activity"/>
    <property type="evidence" value="ECO:0007669"/>
    <property type="project" value="UniProtKB-UniRule"/>
</dbReference>
<dbReference type="GO" id="GO:0005886">
    <property type="term" value="C:plasma membrane"/>
    <property type="evidence" value="ECO:0007669"/>
    <property type="project" value="TreeGrafter"/>
</dbReference>
<dbReference type="SUPFAM" id="SSF52540">
    <property type="entry name" value="P-loop containing nucleoside triphosphate hydrolases"/>
    <property type="match status" value="1"/>
</dbReference>
<proteinExistence type="inferred from homology"/>
<comment type="pathway">
    <text evidence="2 13">Glycolipid biosynthesis; lipid IV(A) biosynthesis; lipid IV(A) from (3R)-3-hydroxytetradecanoyl-[acyl-carrier-protein] and UDP-N-acetyl-alpha-D-glucosamine: step 6/6.</text>
</comment>
<evidence type="ECO:0000256" key="11">
    <source>
        <dbReference type="ARBA" id="ARBA00023098"/>
    </source>
</evidence>
<keyword evidence="10 13" id="KW-0067">ATP-binding</keyword>
<evidence type="ECO:0000313" key="14">
    <source>
        <dbReference type="EMBL" id="PTB90008.1"/>
    </source>
</evidence>
<dbReference type="HAMAP" id="MF_00409">
    <property type="entry name" value="LpxK"/>
    <property type="match status" value="1"/>
</dbReference>
<evidence type="ECO:0000256" key="13">
    <source>
        <dbReference type="HAMAP-Rule" id="MF_00409"/>
    </source>
</evidence>
<evidence type="ECO:0000256" key="6">
    <source>
        <dbReference type="ARBA" id="ARBA00022556"/>
    </source>
</evidence>
<evidence type="ECO:0000256" key="5">
    <source>
        <dbReference type="ARBA" id="ARBA00022516"/>
    </source>
</evidence>
<dbReference type="PANTHER" id="PTHR42724">
    <property type="entry name" value="TETRAACYLDISACCHARIDE 4'-KINASE"/>
    <property type="match status" value="1"/>
</dbReference>
<evidence type="ECO:0000256" key="4">
    <source>
        <dbReference type="ARBA" id="ARBA00016436"/>
    </source>
</evidence>
<evidence type="ECO:0000256" key="3">
    <source>
        <dbReference type="ARBA" id="ARBA00012071"/>
    </source>
</evidence>
<dbReference type="EC" id="2.7.1.130" evidence="3 13"/>
<keyword evidence="5 13" id="KW-0444">Lipid biosynthesis</keyword>
<dbReference type="GO" id="GO:0009245">
    <property type="term" value="P:lipid A biosynthetic process"/>
    <property type="evidence" value="ECO:0007669"/>
    <property type="project" value="UniProtKB-UniRule"/>
</dbReference>
<evidence type="ECO:0000256" key="12">
    <source>
        <dbReference type="ARBA" id="ARBA00029757"/>
    </source>
</evidence>
<evidence type="ECO:0000256" key="7">
    <source>
        <dbReference type="ARBA" id="ARBA00022679"/>
    </source>
</evidence>
<dbReference type="Proteomes" id="UP000242087">
    <property type="component" value="Unassembled WGS sequence"/>
</dbReference>
<comment type="function">
    <text evidence="1 13">Transfers the gamma-phosphate of ATP to the 4'-position of a tetraacyldisaccharide 1-phosphate intermediate (termed DS-1-P) to form tetraacyldisaccharide 1,4'-bis-phosphate (lipid IVA).</text>
</comment>
<name>A0A2T4D8C7_9GAMM</name>
<sequence>MWWQRAWYRSGVHPLLWLLWPLQVLYRFVVQRRRQRFLQNPPKSLAVPVVIVGNITVGGAGKTPTVVALVEWLQAQGHRPGVIARGYGGNGPFPQAVTPQSTAAAVGDEPRLIVLRTGVTMVVDPDRVRAAATLLELDPKISIIVSDDGLQHYALPRDIELVVVDGERLLGNQHQLPLGPLRESQQRLSEVDLVVQNGGAEQAFRHGGDSYYRFELAPLQWRRVSDNVEASELPAGERVAIAGIANPTRFFETLRAQNQQISDYRAFADHHPFTPADFADWQHVDAILMTEKDAVKCQSFAQEHWYYLPVEAKFSGDFWSAFQQCVDAAVARRQQ</sequence>
<keyword evidence="9 13" id="KW-0418">Kinase</keyword>
<dbReference type="NCBIfam" id="TIGR00682">
    <property type="entry name" value="lpxK"/>
    <property type="match status" value="1"/>
</dbReference>
<keyword evidence="6 13" id="KW-0441">Lipid A biosynthesis</keyword>
<keyword evidence="11 13" id="KW-0443">Lipid metabolism</keyword>
<evidence type="ECO:0000256" key="10">
    <source>
        <dbReference type="ARBA" id="ARBA00022840"/>
    </source>
</evidence>
<dbReference type="InterPro" id="IPR027417">
    <property type="entry name" value="P-loop_NTPase"/>
</dbReference>
<evidence type="ECO:0000256" key="9">
    <source>
        <dbReference type="ARBA" id="ARBA00022777"/>
    </source>
</evidence>
<dbReference type="AlphaFoldDB" id="A0A2T4D8C7"/>
<dbReference type="InterPro" id="IPR003758">
    <property type="entry name" value="LpxK"/>
</dbReference>
<dbReference type="GO" id="GO:0009244">
    <property type="term" value="P:lipopolysaccharide core region biosynthetic process"/>
    <property type="evidence" value="ECO:0007669"/>
    <property type="project" value="TreeGrafter"/>
</dbReference>
<dbReference type="GO" id="GO:0005524">
    <property type="term" value="F:ATP binding"/>
    <property type="evidence" value="ECO:0007669"/>
    <property type="project" value="UniProtKB-UniRule"/>
</dbReference>
<evidence type="ECO:0000313" key="15">
    <source>
        <dbReference type="Proteomes" id="UP000242087"/>
    </source>
</evidence>
<protein>
    <recommendedName>
        <fullName evidence="4 13">Tetraacyldisaccharide 4'-kinase</fullName>
        <ecNumber evidence="3 13">2.7.1.130</ecNumber>
    </recommendedName>
    <alternativeName>
        <fullName evidence="12 13">Lipid A 4'-kinase</fullName>
    </alternativeName>
</protein>
<evidence type="ECO:0000256" key="8">
    <source>
        <dbReference type="ARBA" id="ARBA00022741"/>
    </source>
</evidence>
<reference evidence="14 15" key="1">
    <citation type="submission" date="2018-03" db="EMBL/GenBank/DDBJ databases">
        <title>Cross-interface Injection: A General Nanoliter Liquid Handling Method Applied to Single Cells Genome Amplification Automated Nanoliter Liquid Handling Applied to Single Cell Multiple Displacement Amplification.</title>
        <authorList>
            <person name="Yun J."/>
            <person name="Xu P."/>
            <person name="Xu J."/>
            <person name="Dai X."/>
            <person name="Wang Y."/>
            <person name="Zheng X."/>
            <person name="Cao C."/>
            <person name="Yi Q."/>
            <person name="Zhu Y."/>
            <person name="Wang L."/>
            <person name="Dong Z."/>
            <person name="Huang Y."/>
            <person name="Huang L."/>
            <person name="Du W."/>
        </authorList>
    </citation>
    <scope>NUCLEOTIDE SEQUENCE [LARGE SCALE GENOMIC DNA]</scope>
    <source>
        <strain evidence="14 15">A12-4</strain>
    </source>
</reference>
<gene>
    <name evidence="13" type="primary">lpxK</name>
    <name evidence="14" type="ORF">C9927_00845</name>
</gene>
<comment type="catalytic activity">
    <reaction evidence="13">
        <text>a lipid A disaccharide + ATP = a lipid IVA + ADP + H(+)</text>
        <dbReference type="Rhea" id="RHEA:67840"/>
        <dbReference type="ChEBI" id="CHEBI:15378"/>
        <dbReference type="ChEBI" id="CHEBI:30616"/>
        <dbReference type="ChEBI" id="CHEBI:176343"/>
        <dbReference type="ChEBI" id="CHEBI:176425"/>
        <dbReference type="ChEBI" id="CHEBI:456216"/>
        <dbReference type="EC" id="2.7.1.130"/>
    </reaction>
</comment>
<organism evidence="14 15">
    <name type="scientific">Pseudidiomarina aestuarii</name>
    <dbReference type="NCBI Taxonomy" id="624146"/>
    <lineage>
        <taxon>Bacteria</taxon>
        <taxon>Pseudomonadati</taxon>
        <taxon>Pseudomonadota</taxon>
        <taxon>Gammaproteobacteria</taxon>
        <taxon>Alteromonadales</taxon>
        <taxon>Idiomarinaceae</taxon>
        <taxon>Pseudidiomarina</taxon>
    </lineage>
</organism>
<evidence type="ECO:0000256" key="2">
    <source>
        <dbReference type="ARBA" id="ARBA00004870"/>
    </source>
</evidence>
<evidence type="ECO:0000256" key="1">
    <source>
        <dbReference type="ARBA" id="ARBA00002274"/>
    </source>
</evidence>
<comment type="similarity">
    <text evidence="13">Belongs to the LpxK family.</text>
</comment>
<dbReference type="Pfam" id="PF02606">
    <property type="entry name" value="LpxK"/>
    <property type="match status" value="1"/>
</dbReference>
<dbReference type="UniPathway" id="UPA00359">
    <property type="reaction ID" value="UER00482"/>
</dbReference>
<keyword evidence="8 13" id="KW-0547">Nucleotide-binding</keyword>
<feature type="binding site" evidence="13">
    <location>
        <begin position="56"/>
        <end position="63"/>
    </location>
    <ligand>
        <name>ATP</name>
        <dbReference type="ChEBI" id="CHEBI:30616"/>
    </ligand>
</feature>